<accession>A0ABW9RK40</accession>
<name>A0ABW9RK40_9BACT</name>
<feature type="transmembrane region" description="Helical" evidence="6">
    <location>
        <begin position="387"/>
        <end position="405"/>
    </location>
</feature>
<dbReference type="Proteomes" id="UP000798808">
    <property type="component" value="Unassembled WGS sequence"/>
</dbReference>
<evidence type="ECO:0008006" key="9">
    <source>
        <dbReference type="Google" id="ProtNLM"/>
    </source>
</evidence>
<feature type="transmembrane region" description="Helical" evidence="6">
    <location>
        <begin position="12"/>
        <end position="32"/>
    </location>
</feature>
<organism evidence="7 8">
    <name type="scientific">Fulvivirga kasyanovii</name>
    <dbReference type="NCBI Taxonomy" id="396812"/>
    <lineage>
        <taxon>Bacteria</taxon>
        <taxon>Pseudomonadati</taxon>
        <taxon>Bacteroidota</taxon>
        <taxon>Cytophagia</taxon>
        <taxon>Cytophagales</taxon>
        <taxon>Fulvivirgaceae</taxon>
        <taxon>Fulvivirga</taxon>
    </lineage>
</organism>
<evidence type="ECO:0000256" key="2">
    <source>
        <dbReference type="ARBA" id="ARBA00022475"/>
    </source>
</evidence>
<feature type="transmembrane region" description="Helical" evidence="6">
    <location>
        <begin position="261"/>
        <end position="279"/>
    </location>
</feature>
<dbReference type="Pfam" id="PF01943">
    <property type="entry name" value="Polysacc_synt"/>
    <property type="match status" value="1"/>
</dbReference>
<feature type="transmembrane region" description="Helical" evidence="6">
    <location>
        <begin position="329"/>
        <end position="347"/>
    </location>
</feature>
<feature type="transmembrane region" description="Helical" evidence="6">
    <location>
        <begin position="291"/>
        <end position="309"/>
    </location>
</feature>
<sequence length="422" mass="47483">MFRSKPLLKNFTWLSASQGANFLIPLIIYPYLLRIIGIEEFGLVAFAQAVVTYFIHFVDYGFSISAVREVSLNRNTPDKISEIFGKLYFTKIVLLLASFLVFYLLVIIIPEWSNYSLLFLTSFSIVIGQMLLPIWFFQGIEKMASVALMNIISKTLFTIFIFLFINGSSDFIWINFYFGASQVLVGLTAIWVILIKYQIKIIYPSSSLIIDQLKVNKSIFLSVFSTFVAGNSNLLILGFIADPISTGYYAIVEKILLAIRAPAVLLYQTIFPTVCLLAEKSFDQLITFLKSIVRLCLISFIPLAIIVYIFSDNIVQLFSGEHLEHSSNLLKIVSLIPLFAALSLPATQTMLAYNFKSSYANITVGGAVFNITLNIILVSIFSAYGSAVAALTTELFLTLMLFLNLRLFHREHSVFGVFKLSR</sequence>
<proteinExistence type="predicted"/>
<protein>
    <recommendedName>
        <fullName evidence="9">Flippase</fullName>
    </recommendedName>
</protein>
<dbReference type="InterPro" id="IPR002797">
    <property type="entry name" value="Polysacc_synth"/>
</dbReference>
<dbReference type="InterPro" id="IPR050833">
    <property type="entry name" value="Poly_Biosynth_Transport"/>
</dbReference>
<dbReference type="RefSeq" id="WP_155170321.1">
    <property type="nucleotide sequence ID" value="NZ_BAAAFL010000012.1"/>
</dbReference>
<reference evidence="7 8" key="1">
    <citation type="submission" date="2019-02" db="EMBL/GenBank/DDBJ databases">
        <authorList>
            <person name="Goldberg S.R."/>
            <person name="Haltli B.A."/>
            <person name="Correa H."/>
            <person name="Russell K.G."/>
        </authorList>
    </citation>
    <scope>NUCLEOTIDE SEQUENCE [LARGE SCALE GENOMIC DNA]</scope>
    <source>
        <strain evidence="7 8">JCM 16186</strain>
    </source>
</reference>
<keyword evidence="2" id="KW-1003">Cell membrane</keyword>
<dbReference type="PANTHER" id="PTHR30250">
    <property type="entry name" value="PST FAMILY PREDICTED COLANIC ACID TRANSPORTER"/>
    <property type="match status" value="1"/>
</dbReference>
<dbReference type="EMBL" id="SMLW01000405">
    <property type="protein sequence ID" value="MTI24388.1"/>
    <property type="molecule type" value="Genomic_DNA"/>
</dbReference>
<keyword evidence="5 6" id="KW-0472">Membrane</keyword>
<dbReference type="PANTHER" id="PTHR30250:SF11">
    <property type="entry name" value="O-ANTIGEN TRANSPORTER-RELATED"/>
    <property type="match status" value="1"/>
</dbReference>
<feature type="transmembrane region" description="Helical" evidence="6">
    <location>
        <begin position="171"/>
        <end position="197"/>
    </location>
</feature>
<feature type="transmembrane region" description="Helical" evidence="6">
    <location>
        <begin position="115"/>
        <end position="137"/>
    </location>
</feature>
<gene>
    <name evidence="7" type="ORF">E1163_05465</name>
</gene>
<keyword evidence="8" id="KW-1185">Reference proteome</keyword>
<feature type="transmembrane region" description="Helical" evidence="6">
    <location>
        <begin position="88"/>
        <end position="109"/>
    </location>
</feature>
<comment type="subcellular location">
    <subcellularLocation>
        <location evidence="1">Cell membrane</location>
        <topology evidence="1">Multi-pass membrane protein</topology>
    </subcellularLocation>
</comment>
<keyword evidence="3 6" id="KW-0812">Transmembrane</keyword>
<evidence type="ECO:0000313" key="7">
    <source>
        <dbReference type="EMBL" id="MTI24388.1"/>
    </source>
</evidence>
<feature type="transmembrane region" description="Helical" evidence="6">
    <location>
        <begin position="359"/>
        <end position="381"/>
    </location>
</feature>
<evidence type="ECO:0000313" key="8">
    <source>
        <dbReference type="Proteomes" id="UP000798808"/>
    </source>
</evidence>
<evidence type="ECO:0000256" key="5">
    <source>
        <dbReference type="ARBA" id="ARBA00023136"/>
    </source>
</evidence>
<evidence type="ECO:0000256" key="1">
    <source>
        <dbReference type="ARBA" id="ARBA00004651"/>
    </source>
</evidence>
<feature type="transmembrane region" description="Helical" evidence="6">
    <location>
        <begin position="144"/>
        <end position="165"/>
    </location>
</feature>
<evidence type="ECO:0000256" key="3">
    <source>
        <dbReference type="ARBA" id="ARBA00022692"/>
    </source>
</evidence>
<comment type="caution">
    <text evidence="7">The sequence shown here is derived from an EMBL/GenBank/DDBJ whole genome shotgun (WGS) entry which is preliminary data.</text>
</comment>
<keyword evidence="4 6" id="KW-1133">Transmembrane helix</keyword>
<feature type="transmembrane region" description="Helical" evidence="6">
    <location>
        <begin position="218"/>
        <end position="241"/>
    </location>
</feature>
<evidence type="ECO:0000256" key="4">
    <source>
        <dbReference type="ARBA" id="ARBA00022989"/>
    </source>
</evidence>
<evidence type="ECO:0000256" key="6">
    <source>
        <dbReference type="SAM" id="Phobius"/>
    </source>
</evidence>
<feature type="transmembrane region" description="Helical" evidence="6">
    <location>
        <begin position="44"/>
        <end position="67"/>
    </location>
</feature>